<dbReference type="OrthoDB" id="3063824at2759"/>
<reference evidence="2 3" key="1">
    <citation type="journal article" date="2008" name="Nature">
        <title>The genome of Laccaria bicolor provides insights into mycorrhizal symbiosis.</title>
        <authorList>
            <person name="Martin F."/>
            <person name="Aerts A."/>
            <person name="Ahren D."/>
            <person name="Brun A."/>
            <person name="Danchin E.G.J."/>
            <person name="Duchaussoy F."/>
            <person name="Gibon J."/>
            <person name="Kohler A."/>
            <person name="Lindquist E."/>
            <person name="Pereda V."/>
            <person name="Salamov A."/>
            <person name="Shapiro H.J."/>
            <person name="Wuyts J."/>
            <person name="Blaudez D."/>
            <person name="Buee M."/>
            <person name="Brokstein P."/>
            <person name="Canbaeck B."/>
            <person name="Cohen D."/>
            <person name="Courty P.E."/>
            <person name="Coutinho P.M."/>
            <person name="Delaruelle C."/>
            <person name="Detter J.C."/>
            <person name="Deveau A."/>
            <person name="DiFazio S."/>
            <person name="Duplessis S."/>
            <person name="Fraissinet-Tachet L."/>
            <person name="Lucic E."/>
            <person name="Frey-Klett P."/>
            <person name="Fourrey C."/>
            <person name="Feussner I."/>
            <person name="Gay G."/>
            <person name="Grimwood J."/>
            <person name="Hoegger P.J."/>
            <person name="Jain P."/>
            <person name="Kilaru S."/>
            <person name="Labbe J."/>
            <person name="Lin Y.C."/>
            <person name="Legue V."/>
            <person name="Le Tacon F."/>
            <person name="Marmeisse R."/>
            <person name="Melayah D."/>
            <person name="Montanini B."/>
            <person name="Muratet M."/>
            <person name="Nehls U."/>
            <person name="Niculita-Hirzel H."/>
            <person name="Oudot-Le Secq M.P."/>
            <person name="Peter M."/>
            <person name="Quesneville H."/>
            <person name="Rajashekar B."/>
            <person name="Reich M."/>
            <person name="Rouhier N."/>
            <person name="Schmutz J."/>
            <person name="Yin T."/>
            <person name="Chalot M."/>
            <person name="Henrissat B."/>
            <person name="Kuees U."/>
            <person name="Lucas S."/>
            <person name="Van de Peer Y."/>
            <person name="Podila G.K."/>
            <person name="Polle A."/>
            <person name="Pukkila P.J."/>
            <person name="Richardson P.M."/>
            <person name="Rouze P."/>
            <person name="Sanders I.R."/>
            <person name="Stajich J.E."/>
            <person name="Tunlid A."/>
            <person name="Tuskan G."/>
            <person name="Grigoriev I.V."/>
        </authorList>
    </citation>
    <scope>NUCLEOTIDE SEQUENCE [LARGE SCALE GENOMIC DNA]</scope>
    <source>
        <strain evidence="3">S238N-H82 / ATCC MYA-4686</strain>
    </source>
</reference>
<evidence type="ECO:0000256" key="1">
    <source>
        <dbReference type="SAM" id="MobiDB-lite"/>
    </source>
</evidence>
<protein>
    <submittedName>
        <fullName evidence="2">Predicted protein</fullName>
    </submittedName>
</protein>
<dbReference type="HOGENOM" id="CLU_080793_1_0_1"/>
<sequence length="260" mass="29092">MPSSHSNNKANTGDPVQTATNEPAIIPSVSHSMPTSIKFILPQAYKDGQDHYVVTTSCPTTYEDATSEAIKLLGKYMLDPTPENTILRCSTKNRRGDWVWADIPPQDWTLTMSRFGVDEVGVFEGRINVKRANQEFVHGYVNLTVAKVEGSQLTWSKLSHENGKTFKSVALMNRPRSYKEAVEFVKHMIKTNPTIGTFLPPSAYNRDSFADNLTNFTSCYFLSDSGTTLWAEFPQNAYEDDEVWRAIVPFPHSTLGVIAS</sequence>
<gene>
    <name evidence="2" type="ORF">LACBIDRAFT_308065</name>
</gene>
<dbReference type="AlphaFoldDB" id="B0DRJ9"/>
<dbReference type="RefSeq" id="XP_001886507.1">
    <property type="nucleotide sequence ID" value="XM_001886472.1"/>
</dbReference>
<feature type="region of interest" description="Disordered" evidence="1">
    <location>
        <begin position="1"/>
        <end position="20"/>
    </location>
</feature>
<proteinExistence type="predicted"/>
<dbReference type="Proteomes" id="UP000001194">
    <property type="component" value="Unassembled WGS sequence"/>
</dbReference>
<evidence type="ECO:0000313" key="3">
    <source>
        <dbReference type="Proteomes" id="UP000001194"/>
    </source>
</evidence>
<dbReference type="GeneID" id="6082144"/>
<organism evidence="3">
    <name type="scientific">Laccaria bicolor (strain S238N-H82 / ATCC MYA-4686)</name>
    <name type="common">Bicoloured deceiver</name>
    <name type="synonym">Laccaria laccata var. bicolor</name>
    <dbReference type="NCBI Taxonomy" id="486041"/>
    <lineage>
        <taxon>Eukaryota</taxon>
        <taxon>Fungi</taxon>
        <taxon>Dikarya</taxon>
        <taxon>Basidiomycota</taxon>
        <taxon>Agaricomycotina</taxon>
        <taxon>Agaricomycetes</taxon>
        <taxon>Agaricomycetidae</taxon>
        <taxon>Agaricales</taxon>
        <taxon>Agaricineae</taxon>
        <taxon>Hydnangiaceae</taxon>
        <taxon>Laccaria</taxon>
    </lineage>
</organism>
<dbReference type="InParanoid" id="B0DRJ9"/>
<name>B0DRJ9_LACBS</name>
<keyword evidence="3" id="KW-1185">Reference proteome</keyword>
<accession>B0DRJ9</accession>
<dbReference type="KEGG" id="lbc:LACBIDRAFT_308065"/>
<dbReference type="EMBL" id="DS547128">
    <property type="protein sequence ID" value="EDR02797.1"/>
    <property type="molecule type" value="Genomic_DNA"/>
</dbReference>
<evidence type="ECO:0000313" key="2">
    <source>
        <dbReference type="EMBL" id="EDR02797.1"/>
    </source>
</evidence>